<sequence length="40" mass="4411">MLSIRASLSPLSLGKILFCSLRFACTCESFCFYLSTNACL</sequence>
<evidence type="ECO:0000313" key="1">
    <source>
        <dbReference type="EMBL" id="EHL08700.1"/>
    </source>
</evidence>
<protein>
    <submittedName>
        <fullName evidence="1">Uncharacterized protein</fullName>
    </submittedName>
</protein>
<comment type="caution">
    <text evidence="1">The sequence shown here is derived from an EMBL/GenBank/DDBJ whole genome shotgun (WGS) entry which is preliminary data.</text>
</comment>
<dbReference type="HOGENOM" id="CLU_3288451_0_0_9"/>
<name>G9XI56_DESHA</name>
<evidence type="ECO:0000313" key="2">
    <source>
        <dbReference type="Proteomes" id="UP000004416"/>
    </source>
</evidence>
<dbReference type="Proteomes" id="UP000004416">
    <property type="component" value="Unassembled WGS sequence"/>
</dbReference>
<organism evidence="1 2">
    <name type="scientific">Desulfitobacterium hafniense DP7</name>
    <dbReference type="NCBI Taxonomy" id="537010"/>
    <lineage>
        <taxon>Bacteria</taxon>
        <taxon>Bacillati</taxon>
        <taxon>Bacillota</taxon>
        <taxon>Clostridia</taxon>
        <taxon>Eubacteriales</taxon>
        <taxon>Desulfitobacteriaceae</taxon>
        <taxon>Desulfitobacterium</taxon>
    </lineage>
</organism>
<proteinExistence type="predicted"/>
<gene>
    <name evidence="1" type="ORF">HMPREF0322_00632</name>
</gene>
<dbReference type="AlphaFoldDB" id="G9XI56"/>
<dbReference type="EMBL" id="AFZX01000016">
    <property type="protein sequence ID" value="EHL08700.1"/>
    <property type="molecule type" value="Genomic_DNA"/>
</dbReference>
<accession>G9XI56</accession>
<reference evidence="1 2" key="1">
    <citation type="submission" date="2011-08" db="EMBL/GenBank/DDBJ databases">
        <authorList>
            <person name="Weinstock G."/>
            <person name="Sodergren E."/>
            <person name="Clifton S."/>
            <person name="Fulton L."/>
            <person name="Fulton B."/>
            <person name="Courtney L."/>
            <person name="Fronick C."/>
            <person name="Harrison M."/>
            <person name="Strong C."/>
            <person name="Farmer C."/>
            <person name="Delahaunty K."/>
            <person name="Markovic C."/>
            <person name="Hall O."/>
            <person name="Minx P."/>
            <person name="Tomlinson C."/>
            <person name="Mitreva M."/>
            <person name="Hou S."/>
            <person name="Chen J."/>
            <person name="Wollam A."/>
            <person name="Pepin K.H."/>
            <person name="Johnson M."/>
            <person name="Bhonagiri V."/>
            <person name="Zhang X."/>
            <person name="Suruliraj S."/>
            <person name="Warren W."/>
            <person name="Chinwalla A."/>
            <person name="Mardis E.R."/>
            <person name="Wilson R.K."/>
        </authorList>
    </citation>
    <scope>NUCLEOTIDE SEQUENCE [LARGE SCALE GENOMIC DNA]</scope>
    <source>
        <strain evidence="1 2">DP7</strain>
    </source>
</reference>